<name>A0AAX4L0A2_9CREN</name>
<evidence type="ECO:0000313" key="2">
    <source>
        <dbReference type="Proteomes" id="UP001432202"/>
    </source>
</evidence>
<gene>
    <name evidence="1" type="ORF">V6M85_00150</name>
</gene>
<dbReference type="AlphaFoldDB" id="A0AAX4L0A2"/>
<keyword evidence="2" id="KW-1185">Reference proteome</keyword>
<dbReference type="GeneID" id="89335133"/>
<dbReference type="Proteomes" id="UP001432202">
    <property type="component" value="Chromosome"/>
</dbReference>
<accession>A0AAX4L0A2</accession>
<proteinExistence type="predicted"/>
<organism evidence="1 2">
    <name type="scientific">Sulfolobus tengchongensis</name>
    <dbReference type="NCBI Taxonomy" id="207809"/>
    <lineage>
        <taxon>Archaea</taxon>
        <taxon>Thermoproteota</taxon>
        <taxon>Thermoprotei</taxon>
        <taxon>Sulfolobales</taxon>
        <taxon>Sulfolobaceae</taxon>
        <taxon>Sulfolobus</taxon>
    </lineage>
</organism>
<dbReference type="RefSeq" id="WP_338601460.1">
    <property type="nucleotide sequence ID" value="NZ_CP146016.1"/>
</dbReference>
<sequence length="177" mass="20219">MKIKNVSIITDSARIYKNLVDELKKRNIQISDDGEIKIYINNIGQKNDILKYIGYIIALSRGKQEFNELLIGIDTNSPYLTVVAVIDGELIEYRRPYELNALVKTIDEILITYPAKRKIIGVGIGNKYGVEIYNILSTIYENVKKVDEKYTNEKSHFNQIKDKDVRAAFSIALRASS</sequence>
<reference evidence="1 2" key="1">
    <citation type="submission" date="2024-02" db="EMBL/GenBank/DDBJ databases">
        <title>STSV induces naive adaptation in Sulfolobus.</title>
        <authorList>
            <person name="Xiang X."/>
            <person name="Song M."/>
        </authorList>
    </citation>
    <scope>NUCLEOTIDE SEQUENCE [LARGE SCALE GENOMIC DNA]</scope>
    <source>
        <strain evidence="1 2">RT2</strain>
    </source>
</reference>
<evidence type="ECO:0000313" key="1">
    <source>
        <dbReference type="EMBL" id="WWQ60539.1"/>
    </source>
</evidence>
<protein>
    <submittedName>
        <fullName evidence="1">Uncharacterized protein</fullName>
    </submittedName>
</protein>
<dbReference type="EMBL" id="CP146016">
    <property type="protein sequence ID" value="WWQ60539.1"/>
    <property type="molecule type" value="Genomic_DNA"/>
</dbReference>